<sequence>MMLGRVLLRLRKLDLAEFGHHCSLLPQNAPQDRTFDKTAKSLKQHFGDQPALFPVRHEIADFLES</sequence>
<dbReference type="EMBL" id="UYRS01019555">
    <property type="protein sequence ID" value="VDK45940.1"/>
    <property type="molecule type" value="Genomic_DNA"/>
</dbReference>
<organism evidence="3">
    <name type="scientific">Taenia asiatica</name>
    <name type="common">Asian tapeworm</name>
    <dbReference type="NCBI Taxonomy" id="60517"/>
    <lineage>
        <taxon>Eukaryota</taxon>
        <taxon>Metazoa</taxon>
        <taxon>Spiralia</taxon>
        <taxon>Lophotrochozoa</taxon>
        <taxon>Platyhelminthes</taxon>
        <taxon>Cestoda</taxon>
        <taxon>Eucestoda</taxon>
        <taxon>Cyclophyllidea</taxon>
        <taxon>Taeniidae</taxon>
        <taxon>Taenia</taxon>
    </lineage>
</organism>
<dbReference type="AlphaFoldDB" id="A0A0R3WG43"/>
<dbReference type="WBParaSite" id="TASK_0000983601-mRNA-1">
    <property type="protein sequence ID" value="TASK_0000983601-mRNA-1"/>
    <property type="gene ID" value="TASK_0000983601"/>
</dbReference>
<dbReference type="Proteomes" id="UP000282613">
    <property type="component" value="Unassembled WGS sequence"/>
</dbReference>
<evidence type="ECO:0000313" key="2">
    <source>
        <dbReference type="Proteomes" id="UP000282613"/>
    </source>
</evidence>
<name>A0A0R3WG43_TAEAS</name>
<accession>A0A0R3WG43</accession>
<gene>
    <name evidence="1" type="ORF">TASK_LOCUS9837</name>
</gene>
<protein>
    <submittedName>
        <fullName evidence="3">Exodeoxyribonuclease V</fullName>
    </submittedName>
</protein>
<evidence type="ECO:0000313" key="1">
    <source>
        <dbReference type="EMBL" id="VDK45940.1"/>
    </source>
</evidence>
<evidence type="ECO:0000313" key="3">
    <source>
        <dbReference type="WBParaSite" id="TASK_0000983601-mRNA-1"/>
    </source>
</evidence>
<proteinExistence type="predicted"/>
<reference evidence="1 2" key="2">
    <citation type="submission" date="2018-11" db="EMBL/GenBank/DDBJ databases">
        <authorList>
            <consortium name="Pathogen Informatics"/>
        </authorList>
    </citation>
    <scope>NUCLEOTIDE SEQUENCE [LARGE SCALE GENOMIC DNA]</scope>
</reference>
<keyword evidence="2" id="KW-1185">Reference proteome</keyword>
<reference evidence="3" key="1">
    <citation type="submission" date="2017-02" db="UniProtKB">
        <authorList>
            <consortium name="WormBaseParasite"/>
        </authorList>
    </citation>
    <scope>IDENTIFICATION</scope>
</reference>